<dbReference type="InterPro" id="IPR036236">
    <property type="entry name" value="Znf_C2H2_sf"/>
</dbReference>
<keyword evidence="4" id="KW-0862">Zinc</keyword>
<dbReference type="AlphaFoldDB" id="A0A9P6JK53"/>
<name>A0A9P6JK53_9AGAR</name>
<evidence type="ECO:0000256" key="5">
    <source>
        <dbReference type="ARBA" id="ARBA00023054"/>
    </source>
</evidence>
<dbReference type="OrthoDB" id="77607at2759"/>
<keyword evidence="2" id="KW-0479">Metal-binding</keyword>
<evidence type="ECO:0008006" key="10">
    <source>
        <dbReference type="Google" id="ProtNLM"/>
    </source>
</evidence>
<gene>
    <name evidence="8" type="ORF">CPB83DRAFT_862672</name>
</gene>
<feature type="compositionally biased region" description="Acidic residues" evidence="7">
    <location>
        <begin position="80"/>
        <end position="93"/>
    </location>
</feature>
<comment type="caution">
    <text evidence="8">The sequence shown here is derived from an EMBL/GenBank/DDBJ whole genome shotgun (WGS) entry which is preliminary data.</text>
</comment>
<feature type="compositionally biased region" description="Basic and acidic residues" evidence="7">
    <location>
        <begin position="60"/>
        <end position="72"/>
    </location>
</feature>
<accession>A0A9P6JK53</accession>
<keyword evidence="5" id="KW-0175">Coiled coil</keyword>
<feature type="region of interest" description="Disordered" evidence="7">
    <location>
        <begin position="206"/>
        <end position="239"/>
    </location>
</feature>
<dbReference type="EMBL" id="MU157915">
    <property type="protein sequence ID" value="KAF9523535.1"/>
    <property type="molecule type" value="Genomic_DNA"/>
</dbReference>
<evidence type="ECO:0000313" key="8">
    <source>
        <dbReference type="EMBL" id="KAF9523535.1"/>
    </source>
</evidence>
<evidence type="ECO:0000256" key="3">
    <source>
        <dbReference type="ARBA" id="ARBA00022771"/>
    </source>
</evidence>
<dbReference type="Proteomes" id="UP000807306">
    <property type="component" value="Unassembled WGS sequence"/>
</dbReference>
<evidence type="ECO:0000256" key="1">
    <source>
        <dbReference type="ARBA" id="ARBA00004123"/>
    </source>
</evidence>
<protein>
    <recommendedName>
        <fullName evidence="10">Coiled-coil domain-containing protein 16</fullName>
    </recommendedName>
</protein>
<reference evidence="8" key="1">
    <citation type="submission" date="2020-11" db="EMBL/GenBank/DDBJ databases">
        <authorList>
            <consortium name="DOE Joint Genome Institute"/>
            <person name="Ahrendt S."/>
            <person name="Riley R."/>
            <person name="Andreopoulos W."/>
            <person name="Labutti K."/>
            <person name="Pangilinan J."/>
            <person name="Ruiz-Duenas F.J."/>
            <person name="Barrasa J.M."/>
            <person name="Sanchez-Garcia M."/>
            <person name="Camarero S."/>
            <person name="Miyauchi S."/>
            <person name="Serrano A."/>
            <person name="Linde D."/>
            <person name="Babiker R."/>
            <person name="Drula E."/>
            <person name="Ayuso-Fernandez I."/>
            <person name="Pacheco R."/>
            <person name="Padilla G."/>
            <person name="Ferreira P."/>
            <person name="Barriuso J."/>
            <person name="Kellner H."/>
            <person name="Castanera R."/>
            <person name="Alfaro M."/>
            <person name="Ramirez L."/>
            <person name="Pisabarro A.G."/>
            <person name="Kuo A."/>
            <person name="Tritt A."/>
            <person name="Lipzen A."/>
            <person name="He G."/>
            <person name="Yan M."/>
            <person name="Ng V."/>
            <person name="Cullen D."/>
            <person name="Martin F."/>
            <person name="Rosso M.-N."/>
            <person name="Henrissat B."/>
            <person name="Hibbett D."/>
            <person name="Martinez A.T."/>
            <person name="Grigoriev I.V."/>
        </authorList>
    </citation>
    <scope>NUCLEOTIDE SEQUENCE</scope>
    <source>
        <strain evidence="8">CBS 506.95</strain>
    </source>
</reference>
<dbReference type="SUPFAM" id="SSF57667">
    <property type="entry name" value="beta-beta-alpha zinc fingers"/>
    <property type="match status" value="1"/>
</dbReference>
<organism evidence="8 9">
    <name type="scientific">Crepidotus variabilis</name>
    <dbReference type="NCBI Taxonomy" id="179855"/>
    <lineage>
        <taxon>Eukaryota</taxon>
        <taxon>Fungi</taxon>
        <taxon>Dikarya</taxon>
        <taxon>Basidiomycota</taxon>
        <taxon>Agaricomycotina</taxon>
        <taxon>Agaricomycetes</taxon>
        <taxon>Agaricomycetidae</taxon>
        <taxon>Agaricales</taxon>
        <taxon>Agaricineae</taxon>
        <taxon>Crepidotaceae</taxon>
        <taxon>Crepidotus</taxon>
    </lineage>
</organism>
<comment type="subcellular location">
    <subcellularLocation>
        <location evidence="1">Nucleus</location>
    </subcellularLocation>
</comment>
<keyword evidence="6" id="KW-0539">Nucleus</keyword>
<evidence type="ECO:0000256" key="6">
    <source>
        <dbReference type="ARBA" id="ARBA00023242"/>
    </source>
</evidence>
<proteinExistence type="predicted"/>
<evidence type="ECO:0000256" key="7">
    <source>
        <dbReference type="SAM" id="MobiDB-lite"/>
    </source>
</evidence>
<feature type="compositionally biased region" description="Low complexity" evidence="7">
    <location>
        <begin position="129"/>
        <end position="142"/>
    </location>
</feature>
<dbReference type="GO" id="GO:0044773">
    <property type="term" value="P:mitotic DNA damage checkpoint signaling"/>
    <property type="evidence" value="ECO:0007669"/>
    <property type="project" value="TreeGrafter"/>
</dbReference>
<dbReference type="Gene3D" id="3.30.160.60">
    <property type="entry name" value="Classic Zinc Finger"/>
    <property type="match status" value="1"/>
</dbReference>
<keyword evidence="9" id="KW-1185">Reference proteome</keyword>
<evidence type="ECO:0000256" key="4">
    <source>
        <dbReference type="ARBA" id="ARBA00022833"/>
    </source>
</evidence>
<dbReference type="PANTHER" id="PTHR13278:SF0">
    <property type="entry name" value="ZINC FINGER PROTEIN 830"/>
    <property type="match status" value="1"/>
</dbReference>
<dbReference type="PANTHER" id="PTHR13278">
    <property type="entry name" value="ZINC FINGER PROTEIN 830"/>
    <property type="match status" value="1"/>
</dbReference>
<dbReference type="InterPro" id="IPR040050">
    <property type="entry name" value="ZNF830-like"/>
</dbReference>
<evidence type="ECO:0000313" key="9">
    <source>
        <dbReference type="Proteomes" id="UP000807306"/>
    </source>
</evidence>
<feature type="region of interest" description="Disordered" evidence="7">
    <location>
        <begin position="56"/>
        <end position="176"/>
    </location>
</feature>
<evidence type="ECO:0000256" key="2">
    <source>
        <dbReference type="ARBA" id="ARBA00022723"/>
    </source>
</evidence>
<dbReference type="GO" id="GO:0033260">
    <property type="term" value="P:nuclear DNA replication"/>
    <property type="evidence" value="ECO:0007669"/>
    <property type="project" value="TreeGrafter"/>
</dbReference>
<dbReference type="GO" id="GO:0005681">
    <property type="term" value="C:spliceosomal complex"/>
    <property type="evidence" value="ECO:0007669"/>
    <property type="project" value="InterPro"/>
</dbReference>
<dbReference type="GO" id="GO:0008270">
    <property type="term" value="F:zinc ion binding"/>
    <property type="evidence" value="ECO:0007669"/>
    <property type="project" value="UniProtKB-KW"/>
</dbReference>
<dbReference type="GO" id="GO:0033314">
    <property type="term" value="P:mitotic DNA replication checkpoint signaling"/>
    <property type="evidence" value="ECO:0007669"/>
    <property type="project" value="TreeGrafter"/>
</dbReference>
<keyword evidence="3" id="KW-0863">Zinc-finger</keyword>
<sequence length="285" mass="32170">MTDVRALLKAKRQEARINHPYASYNGSGQLKCSICTTIVKHASAWEGHLGSKAHRTNVIRKREEEMRQEEMRQQQASRQDDEDEDEAMEDVGEPETAVAGNNQTAGKRKAALEESSIDQAGKKQKVEKPSSGFPSDFFSDPSRAPVLSDRSDEEDEHATNEPTKPAPQTDIDLEYDNFQREILGPLTTDLKEAYDRATVFAEPVVTSSNNTTGFPPTDEAAVEVASAPTEEELRRNREEEEKELIMDRLLEEERAQEDADTRVLLLKNKIELMRQKKREAKVKKG</sequence>
<dbReference type="GO" id="GO:0003676">
    <property type="term" value="F:nucleic acid binding"/>
    <property type="evidence" value="ECO:0007669"/>
    <property type="project" value="InterPro"/>
</dbReference>